<dbReference type="EMBL" id="NJES01000195">
    <property type="protein sequence ID" value="PHH75813.1"/>
    <property type="molecule type" value="Genomic_DNA"/>
</dbReference>
<evidence type="ECO:0000313" key="2">
    <source>
        <dbReference type="Proteomes" id="UP000226431"/>
    </source>
</evidence>
<accession>A0A2C5Z7I6</accession>
<dbReference type="AlphaFoldDB" id="A0A2C5Z7I6"/>
<proteinExistence type="predicted"/>
<organism evidence="1 2">
    <name type="scientific">Ophiocordyceps camponoti-rufipedis</name>
    <dbReference type="NCBI Taxonomy" id="2004952"/>
    <lineage>
        <taxon>Eukaryota</taxon>
        <taxon>Fungi</taxon>
        <taxon>Dikarya</taxon>
        <taxon>Ascomycota</taxon>
        <taxon>Pezizomycotina</taxon>
        <taxon>Sordariomycetes</taxon>
        <taxon>Hypocreomycetidae</taxon>
        <taxon>Hypocreales</taxon>
        <taxon>Ophiocordycipitaceae</taxon>
        <taxon>Ophiocordyceps</taxon>
    </lineage>
</organism>
<sequence length="78" mass="8475">MSGPDSDLDGQYGYDFSPEEESQLIRLVEEASGEVPISQDDGAFVVQCQSRRSGRWRKGEAEGVVYPDYGSEEGVVGA</sequence>
<evidence type="ECO:0000313" key="1">
    <source>
        <dbReference type="EMBL" id="PHH75813.1"/>
    </source>
</evidence>
<name>A0A2C5Z7I6_9HYPO</name>
<dbReference type="Proteomes" id="UP000226431">
    <property type="component" value="Unassembled WGS sequence"/>
</dbReference>
<keyword evidence="2" id="KW-1185">Reference proteome</keyword>
<dbReference type="OrthoDB" id="354769at2759"/>
<reference evidence="1 2" key="1">
    <citation type="submission" date="2017-06" db="EMBL/GenBank/DDBJ databases">
        <title>Ant-infecting Ophiocordyceps genomes reveal a high diversity of potential behavioral manipulation genes and a possible major role for enterotoxins.</title>
        <authorList>
            <person name="De Bekker C."/>
            <person name="Evans H.C."/>
            <person name="Brachmann A."/>
            <person name="Hughes D.P."/>
        </authorList>
    </citation>
    <scope>NUCLEOTIDE SEQUENCE [LARGE SCALE GENOMIC DNA]</scope>
    <source>
        <strain evidence="1 2">Map16</strain>
    </source>
</reference>
<comment type="caution">
    <text evidence="1">The sequence shown here is derived from an EMBL/GenBank/DDBJ whole genome shotgun (WGS) entry which is preliminary data.</text>
</comment>
<protein>
    <submittedName>
        <fullName evidence="1">Uncharacterized protein</fullName>
    </submittedName>
</protein>
<gene>
    <name evidence="1" type="ORF">CDD80_2032</name>
</gene>